<evidence type="ECO:0000256" key="2">
    <source>
        <dbReference type="ARBA" id="ARBA00022475"/>
    </source>
</evidence>
<evidence type="ECO:0000259" key="8">
    <source>
        <dbReference type="Pfam" id="PF12704"/>
    </source>
</evidence>
<dbReference type="RefSeq" id="WP_105932980.1">
    <property type="nucleotide sequence ID" value="NZ_PVNP01000012.1"/>
</dbReference>
<dbReference type="EMBL" id="PVNP01000012">
    <property type="protein sequence ID" value="PRO75367.1"/>
    <property type="molecule type" value="Genomic_DNA"/>
</dbReference>
<evidence type="ECO:0000256" key="3">
    <source>
        <dbReference type="ARBA" id="ARBA00022692"/>
    </source>
</evidence>
<evidence type="ECO:0000313" key="9">
    <source>
        <dbReference type="EMBL" id="PRO75367.1"/>
    </source>
</evidence>
<dbReference type="GO" id="GO:0005886">
    <property type="term" value="C:plasma membrane"/>
    <property type="evidence" value="ECO:0007669"/>
    <property type="project" value="UniProtKB-SubCell"/>
</dbReference>
<reference evidence="10" key="1">
    <citation type="journal article" date="2020" name="Int. J. Syst. Evol. Microbiol.">
        <title>Alteromonas alba sp. nov., a marine bacterium isolated from the seawater of the West Pacific Ocean.</title>
        <authorList>
            <person name="Sun C."/>
            <person name="Wu Y.-H."/>
            <person name="Xamxidin M."/>
            <person name="Cheng H."/>
            <person name="Xu X.-W."/>
        </authorList>
    </citation>
    <scope>NUCLEOTIDE SEQUENCE [LARGE SCALE GENOMIC DNA]</scope>
    <source>
        <strain evidence="10">190</strain>
    </source>
</reference>
<evidence type="ECO:0000256" key="4">
    <source>
        <dbReference type="ARBA" id="ARBA00022989"/>
    </source>
</evidence>
<dbReference type="AlphaFoldDB" id="A0A2S9VFY5"/>
<dbReference type="PANTHER" id="PTHR43738">
    <property type="entry name" value="ABC TRANSPORTER, MEMBRANE PROTEIN"/>
    <property type="match status" value="1"/>
</dbReference>
<dbReference type="Pfam" id="PF02687">
    <property type="entry name" value="FtsX"/>
    <property type="match status" value="1"/>
</dbReference>
<dbReference type="Pfam" id="PF12704">
    <property type="entry name" value="MacB_PCD"/>
    <property type="match status" value="1"/>
</dbReference>
<dbReference type="OrthoDB" id="9784014at2"/>
<keyword evidence="3 6" id="KW-0812">Transmembrane</keyword>
<dbReference type="InterPro" id="IPR051125">
    <property type="entry name" value="ABC-4/HrtB_transporter"/>
</dbReference>
<feature type="transmembrane region" description="Helical" evidence="6">
    <location>
        <begin position="378"/>
        <end position="400"/>
    </location>
</feature>
<dbReference type="Proteomes" id="UP000238949">
    <property type="component" value="Unassembled WGS sequence"/>
</dbReference>
<gene>
    <name evidence="9" type="ORF">C6Y40_01390</name>
</gene>
<name>A0A2S9VFY5_9ALTE</name>
<keyword evidence="10" id="KW-1185">Reference proteome</keyword>
<accession>A0A2S9VFY5</accession>
<evidence type="ECO:0000313" key="10">
    <source>
        <dbReference type="Proteomes" id="UP000238949"/>
    </source>
</evidence>
<comment type="caution">
    <text evidence="9">The sequence shown here is derived from an EMBL/GenBank/DDBJ whole genome shotgun (WGS) entry which is preliminary data.</text>
</comment>
<feature type="transmembrane region" description="Helical" evidence="6">
    <location>
        <begin position="285"/>
        <end position="308"/>
    </location>
</feature>
<feature type="domain" description="MacB-like periplasmic core" evidence="8">
    <location>
        <begin position="18"/>
        <end position="209"/>
    </location>
</feature>
<evidence type="ECO:0000256" key="6">
    <source>
        <dbReference type="SAM" id="Phobius"/>
    </source>
</evidence>
<feature type="transmembrane region" description="Helical" evidence="6">
    <location>
        <begin position="329"/>
        <end position="358"/>
    </location>
</feature>
<organism evidence="9 10">
    <name type="scientific">Alteromonas alba</name>
    <dbReference type="NCBI Taxonomy" id="2079529"/>
    <lineage>
        <taxon>Bacteria</taxon>
        <taxon>Pseudomonadati</taxon>
        <taxon>Pseudomonadota</taxon>
        <taxon>Gammaproteobacteria</taxon>
        <taxon>Alteromonadales</taxon>
        <taxon>Alteromonadaceae</taxon>
        <taxon>Alteromonas/Salinimonas group</taxon>
        <taxon>Alteromonas</taxon>
    </lineage>
</organism>
<evidence type="ECO:0000256" key="1">
    <source>
        <dbReference type="ARBA" id="ARBA00004651"/>
    </source>
</evidence>
<feature type="domain" description="ABC3 transporter permease C-terminal" evidence="7">
    <location>
        <begin position="288"/>
        <end position="404"/>
    </location>
</feature>
<keyword evidence="4 6" id="KW-1133">Transmembrane helix</keyword>
<sequence length="411" mass="44391">MLMSFALSSLRSRGKSLALTFLALLISVSVLLSVEHVRLQAQESFNRTVSDVDLIVGAPSGQLNLMLYTVFRMGSPTNNISYASYEMLQQHPQVNWAIPISLGDAHHGYRVLGTNQQYFDHYKFGNKQPLVFSQGESFKGVFGAVLGADVASALNYKLGDDIVIAHGLGAVSFQNHDDSPFTVTGILAPTGTPVDKTVHVSLQGIEAMHLPHAQLDSVLELPDTLTNPAVQPDSVTAVMVGLTSKFATFTLQRELNNYDDDRLMAILPGVALTEMWQMMVSVENLLRFISLLIMLSSLFGLSTMLLASMQQREKEIAVLRIIGAGAGTIFRLILVEAMLLAGAASVTAVALVSGVFAVAKEWLASHYGMFISANLLTLHTALVVGAIMLATLICSLLPAIDAYRGAINQRL</sequence>
<keyword evidence="5 6" id="KW-0472">Membrane</keyword>
<comment type="subcellular location">
    <subcellularLocation>
        <location evidence="1">Cell membrane</location>
        <topology evidence="1">Multi-pass membrane protein</topology>
    </subcellularLocation>
</comment>
<protein>
    <submittedName>
        <fullName evidence="9">Peptide ABC transporter permease</fullName>
    </submittedName>
</protein>
<dbReference type="InterPro" id="IPR025857">
    <property type="entry name" value="MacB_PCD"/>
</dbReference>
<dbReference type="PANTHER" id="PTHR43738:SF2">
    <property type="entry name" value="ABC TRANSPORTER PERMEASE"/>
    <property type="match status" value="1"/>
</dbReference>
<keyword evidence="2" id="KW-1003">Cell membrane</keyword>
<proteinExistence type="predicted"/>
<evidence type="ECO:0000259" key="7">
    <source>
        <dbReference type="Pfam" id="PF02687"/>
    </source>
</evidence>
<dbReference type="InterPro" id="IPR003838">
    <property type="entry name" value="ABC3_permease_C"/>
</dbReference>
<evidence type="ECO:0000256" key="5">
    <source>
        <dbReference type="ARBA" id="ARBA00023136"/>
    </source>
</evidence>